<dbReference type="SUPFAM" id="SSF50891">
    <property type="entry name" value="Cyclophilin-like"/>
    <property type="match status" value="1"/>
</dbReference>
<dbReference type="Pfam" id="PF00160">
    <property type="entry name" value="Pro_isomerase"/>
    <property type="match status" value="1"/>
</dbReference>
<dbReference type="AlphaFoldDB" id="A0A928GHM1"/>
<keyword evidence="3 4" id="KW-0413">Isomerase</keyword>
<dbReference type="Gene3D" id="2.40.100.10">
    <property type="entry name" value="Cyclophilin-like"/>
    <property type="match status" value="1"/>
</dbReference>
<dbReference type="EMBL" id="SUYD01000008">
    <property type="protein sequence ID" value="MBE6266301.1"/>
    <property type="molecule type" value="Genomic_DNA"/>
</dbReference>
<dbReference type="PROSITE" id="PS00170">
    <property type="entry name" value="CSA_PPIASE_1"/>
    <property type="match status" value="1"/>
</dbReference>
<keyword evidence="2 4" id="KW-0697">Rotamase</keyword>
<evidence type="ECO:0000256" key="4">
    <source>
        <dbReference type="RuleBase" id="RU363019"/>
    </source>
</evidence>
<feature type="domain" description="PPIase cyclophilin-type" evidence="5">
    <location>
        <begin position="33"/>
        <end position="223"/>
    </location>
</feature>
<gene>
    <name evidence="6" type="ORF">E7102_07520</name>
</gene>
<dbReference type="GO" id="GO:0006457">
    <property type="term" value="P:protein folding"/>
    <property type="evidence" value="ECO:0007669"/>
    <property type="project" value="InterPro"/>
</dbReference>
<dbReference type="EC" id="5.2.1.8" evidence="4"/>
<dbReference type="InterPro" id="IPR002130">
    <property type="entry name" value="Cyclophilin-type_PPIase_dom"/>
</dbReference>
<evidence type="ECO:0000313" key="6">
    <source>
        <dbReference type="EMBL" id="MBE6266301.1"/>
    </source>
</evidence>
<dbReference type="InterPro" id="IPR020892">
    <property type="entry name" value="Cyclophilin-type_PPIase_CS"/>
</dbReference>
<dbReference type="CDD" id="cd00317">
    <property type="entry name" value="cyclophilin"/>
    <property type="match status" value="1"/>
</dbReference>
<sequence length="251" mass="28539">MNIKNAFIGLVLLVCGSAAAQDRAEVEFQTTEGNIRIALFNETPQHRDNFMKLARMEFYDSLLFHRVIKDFMIQGGDLHSKHAEPGKLLGEGELDYTIEPEFRLPQIYHRRGVIASARESDKVNPERRSGAAQFYIVWGKVYDDRRLAKVQEKLDSISDGKIKLTPEMIETYKTVGGTPHLDGQYTVFGEVTQGLDVVERIMKVETDKNDRPLSDVRILKLRIISDPYAPKPAPAKKVVKTVRRVVKKKAK</sequence>
<dbReference type="PRINTS" id="PR00153">
    <property type="entry name" value="CSAPPISMRASE"/>
</dbReference>
<evidence type="ECO:0000256" key="1">
    <source>
        <dbReference type="ARBA" id="ARBA00007365"/>
    </source>
</evidence>
<dbReference type="GO" id="GO:0003755">
    <property type="term" value="F:peptidyl-prolyl cis-trans isomerase activity"/>
    <property type="evidence" value="ECO:0007669"/>
    <property type="project" value="UniProtKB-UniRule"/>
</dbReference>
<evidence type="ECO:0000256" key="2">
    <source>
        <dbReference type="ARBA" id="ARBA00023110"/>
    </source>
</evidence>
<evidence type="ECO:0000256" key="3">
    <source>
        <dbReference type="ARBA" id="ARBA00023235"/>
    </source>
</evidence>
<dbReference type="PANTHER" id="PTHR45625">
    <property type="entry name" value="PEPTIDYL-PROLYL CIS-TRANS ISOMERASE-RELATED"/>
    <property type="match status" value="1"/>
</dbReference>
<evidence type="ECO:0000259" key="5">
    <source>
        <dbReference type="PROSITE" id="PS50072"/>
    </source>
</evidence>
<dbReference type="PROSITE" id="PS50072">
    <property type="entry name" value="CSA_PPIASE_2"/>
    <property type="match status" value="1"/>
</dbReference>
<feature type="chain" id="PRO_5038163081" description="Peptidyl-prolyl cis-trans isomerase" evidence="4">
    <location>
        <begin position="21"/>
        <end position="251"/>
    </location>
</feature>
<accession>A0A928GHM1</accession>
<comment type="catalytic activity">
    <reaction evidence="4">
        <text>[protein]-peptidylproline (omega=180) = [protein]-peptidylproline (omega=0)</text>
        <dbReference type="Rhea" id="RHEA:16237"/>
        <dbReference type="Rhea" id="RHEA-COMP:10747"/>
        <dbReference type="Rhea" id="RHEA-COMP:10748"/>
        <dbReference type="ChEBI" id="CHEBI:83833"/>
        <dbReference type="ChEBI" id="CHEBI:83834"/>
        <dbReference type="EC" id="5.2.1.8"/>
    </reaction>
</comment>
<protein>
    <recommendedName>
        <fullName evidence="4">Peptidyl-prolyl cis-trans isomerase</fullName>
        <shortName evidence="4">PPIase</shortName>
        <ecNumber evidence="4">5.2.1.8</ecNumber>
    </recommendedName>
</protein>
<name>A0A928GHM1_XYLRU</name>
<dbReference type="PANTHER" id="PTHR45625:SF4">
    <property type="entry name" value="PEPTIDYLPROLYL ISOMERASE DOMAIN AND WD REPEAT-CONTAINING PROTEIN 1"/>
    <property type="match status" value="1"/>
</dbReference>
<organism evidence="6 7">
    <name type="scientific">Xylanibacter ruminicola</name>
    <name type="common">Prevotella ruminicola</name>
    <dbReference type="NCBI Taxonomy" id="839"/>
    <lineage>
        <taxon>Bacteria</taxon>
        <taxon>Pseudomonadati</taxon>
        <taxon>Bacteroidota</taxon>
        <taxon>Bacteroidia</taxon>
        <taxon>Bacteroidales</taxon>
        <taxon>Prevotellaceae</taxon>
        <taxon>Xylanibacter</taxon>
    </lineage>
</organism>
<keyword evidence="4" id="KW-0732">Signal</keyword>
<comment type="function">
    <text evidence="4">PPIases accelerate the folding of proteins. It catalyzes the cis-trans isomerization of proline imidic peptide bonds in oligopeptides.</text>
</comment>
<comment type="similarity">
    <text evidence="1 4">Belongs to the cyclophilin-type PPIase family.</text>
</comment>
<dbReference type="Proteomes" id="UP000763088">
    <property type="component" value="Unassembled WGS sequence"/>
</dbReference>
<dbReference type="InterPro" id="IPR029000">
    <property type="entry name" value="Cyclophilin-like_dom_sf"/>
</dbReference>
<dbReference type="InterPro" id="IPR044666">
    <property type="entry name" value="Cyclophilin_A-like"/>
</dbReference>
<proteinExistence type="inferred from homology"/>
<feature type="signal peptide" evidence="4">
    <location>
        <begin position="1"/>
        <end position="20"/>
    </location>
</feature>
<comment type="caution">
    <text evidence="6">The sequence shown here is derived from an EMBL/GenBank/DDBJ whole genome shotgun (WGS) entry which is preliminary data.</text>
</comment>
<reference evidence="6" key="1">
    <citation type="submission" date="2019-04" db="EMBL/GenBank/DDBJ databases">
        <title>Evolution of Biomass-Degrading Anaerobic Consortia Revealed by Metagenomics.</title>
        <authorList>
            <person name="Peng X."/>
        </authorList>
    </citation>
    <scope>NUCLEOTIDE SEQUENCE</scope>
    <source>
        <strain evidence="6">SIG141</strain>
    </source>
</reference>
<evidence type="ECO:0000313" key="7">
    <source>
        <dbReference type="Proteomes" id="UP000763088"/>
    </source>
</evidence>